<evidence type="ECO:0000256" key="1">
    <source>
        <dbReference type="SAM" id="Phobius"/>
    </source>
</evidence>
<dbReference type="InterPro" id="IPR033481">
    <property type="entry name" value="Dni1/Fig1"/>
</dbReference>
<evidence type="ECO:0000313" key="3">
    <source>
        <dbReference type="Proteomes" id="UP000242877"/>
    </source>
</evidence>
<feature type="transmembrane region" description="Helical" evidence="1">
    <location>
        <begin position="175"/>
        <end position="197"/>
    </location>
</feature>
<comment type="caution">
    <text evidence="2">The sequence shown here is derived from an EMBL/GenBank/DDBJ whole genome shotgun (WGS) entry which is preliminary data.</text>
</comment>
<reference evidence="2 3" key="1">
    <citation type="journal article" date="2016" name="Genome Biol. Evol.">
        <title>Divergent and convergent evolution of fungal pathogenicity.</title>
        <authorList>
            <person name="Shang Y."/>
            <person name="Xiao G."/>
            <person name="Zheng P."/>
            <person name="Cen K."/>
            <person name="Zhan S."/>
            <person name="Wang C."/>
        </authorList>
    </citation>
    <scope>NUCLEOTIDE SEQUENCE [LARGE SCALE GENOMIC DNA]</scope>
    <source>
        <strain evidence="2 3">ARSEF 7405</strain>
    </source>
</reference>
<feature type="transmembrane region" description="Helical" evidence="1">
    <location>
        <begin position="21"/>
        <end position="39"/>
    </location>
</feature>
<dbReference type="InterPro" id="IPR016509">
    <property type="entry name" value="Fig1"/>
</dbReference>
<dbReference type="AlphaFoldDB" id="A0A162IQ99"/>
<proteinExistence type="predicted"/>
<dbReference type="GO" id="GO:0043332">
    <property type="term" value="C:mating projection tip"/>
    <property type="evidence" value="ECO:0007669"/>
    <property type="project" value="TreeGrafter"/>
</dbReference>
<dbReference type="VEuPathDB" id="FungiDB:AAP_00775"/>
<sequence>MLVLSRKQFTKWYRSVGYHHYLVMIIILAIILLSLLLAGCSSSSPRIPDIFLISMYYDNYAPVIDGAQSDPAFASAIQNVVGGAELEVRVGYFGICIQPDGGSFVCNNNATILADIVNADQDPLNLIWVAKTFRDAVVFPYLTNNNATILADIVNADQDPLNLIWVAKTFRDAVVFPYLTIVALILAFFALLLLLTFPGWHAEETHGMLQFKRVPSRALSQVCLALCFVATVFILVTVLWQHTASVAASTITQDFGNGSVKSGVGASAMVLGWFGFALLLITTIGILIMIMSISWFEAKNKEAEAVA</sequence>
<dbReference type="Proteomes" id="UP000242877">
    <property type="component" value="Unassembled WGS sequence"/>
</dbReference>
<keyword evidence="3" id="KW-1185">Reference proteome</keyword>
<feature type="transmembrane region" description="Helical" evidence="1">
    <location>
        <begin position="270"/>
        <end position="291"/>
    </location>
</feature>
<name>A0A162IQ99_9EURO</name>
<dbReference type="EMBL" id="AZGZ01000002">
    <property type="protein sequence ID" value="KZZ97132.1"/>
    <property type="molecule type" value="Genomic_DNA"/>
</dbReference>
<keyword evidence="1" id="KW-0472">Membrane</keyword>
<dbReference type="GO" id="GO:0000747">
    <property type="term" value="P:conjugation with cellular fusion"/>
    <property type="evidence" value="ECO:0007669"/>
    <property type="project" value="TreeGrafter"/>
</dbReference>
<dbReference type="GO" id="GO:0016020">
    <property type="term" value="C:membrane"/>
    <property type="evidence" value="ECO:0007669"/>
    <property type="project" value="InterPro"/>
</dbReference>
<keyword evidence="1" id="KW-0812">Transmembrane</keyword>
<dbReference type="OrthoDB" id="3550957at2759"/>
<gene>
    <name evidence="2" type="ORF">AAP_00775</name>
</gene>
<dbReference type="PIRSF" id="PIRSF007138">
    <property type="entry name" value="FIG1"/>
    <property type="match status" value="1"/>
</dbReference>
<dbReference type="PANTHER" id="PTHR28092">
    <property type="entry name" value="FACTOR-INDUCED GENE 1 PROTEIN"/>
    <property type="match status" value="1"/>
</dbReference>
<evidence type="ECO:0000313" key="2">
    <source>
        <dbReference type="EMBL" id="KZZ97132.1"/>
    </source>
</evidence>
<dbReference type="PANTHER" id="PTHR28092:SF1">
    <property type="entry name" value="FACTOR-INDUCED GENE 1 PROTEIN"/>
    <property type="match status" value="1"/>
</dbReference>
<feature type="transmembrane region" description="Helical" evidence="1">
    <location>
        <begin position="218"/>
        <end position="240"/>
    </location>
</feature>
<protein>
    <submittedName>
        <fullName evidence="2">Membrane fusion mating protein FIG1</fullName>
    </submittedName>
</protein>
<dbReference type="Pfam" id="PF12351">
    <property type="entry name" value="Fig1"/>
    <property type="match status" value="2"/>
</dbReference>
<keyword evidence="1" id="KW-1133">Transmembrane helix</keyword>
<accession>A0A162IQ99</accession>
<organism evidence="2 3">
    <name type="scientific">Ascosphaera apis ARSEF 7405</name>
    <dbReference type="NCBI Taxonomy" id="392613"/>
    <lineage>
        <taxon>Eukaryota</taxon>
        <taxon>Fungi</taxon>
        <taxon>Dikarya</taxon>
        <taxon>Ascomycota</taxon>
        <taxon>Pezizomycotina</taxon>
        <taxon>Eurotiomycetes</taxon>
        <taxon>Eurotiomycetidae</taxon>
        <taxon>Onygenales</taxon>
        <taxon>Ascosphaeraceae</taxon>
        <taxon>Ascosphaera</taxon>
    </lineage>
</organism>